<sequence length="305" mass="34949">MNLKQLEAFVKVTESGSFSKAAKLLFLTQPTVSAHISSLEKELDSRLFVRNTKEVKLSEEGKQLYQYARQMVELEKEIEQVFSKDAHREEKCITIATSTIPAQYVLPAILAKFRETYPDEQFRISENDSCGVVEQVAGHMVDIGFTGTVLEKKHCRYMPFYQDELVVIMPNTEFYQEIQKRYKTATWIKNEPVIMREEGSGTRKETEKILRKAGIMPDTLNIVACIENPEAIKRSVKSGLGITIISRLAAEEEIRTGQVLEFPLQKDESSRYLNLVYNKNYQLPAAAEHLIRIVKDFYPDAHMGK</sequence>
<dbReference type="InterPro" id="IPR047788">
    <property type="entry name" value="LysR-like_Sec_metab"/>
</dbReference>
<comment type="similarity">
    <text evidence="1">Belongs to the LysR transcriptional regulatory family.</text>
</comment>
<dbReference type="AlphaFoldDB" id="A0A174CQG3"/>
<keyword evidence="4" id="KW-0804">Transcription</keyword>
<evidence type="ECO:0000313" key="5">
    <source>
        <dbReference type="EMBL" id="GLG87861.1"/>
    </source>
</evidence>
<reference evidence="5" key="1">
    <citation type="submission" date="2022-09" db="EMBL/GenBank/DDBJ databases">
        <title>Draft genome sequence of Coprococcus comes strain 31264.</title>
        <authorList>
            <person name="Atsushi H."/>
            <person name="Moriya O."/>
            <person name="Mitsuo S."/>
        </authorList>
    </citation>
    <scope>NUCLEOTIDE SEQUENCE</scope>
    <source>
        <strain evidence="5">JCM 31264</strain>
    </source>
</reference>
<dbReference type="NCBIfam" id="NF040786">
    <property type="entry name" value="LysR_Sec_metab"/>
    <property type="match status" value="1"/>
</dbReference>
<dbReference type="InterPro" id="IPR036388">
    <property type="entry name" value="WH-like_DNA-bd_sf"/>
</dbReference>
<organism evidence="5 6">
    <name type="scientific">Coprococcus comes</name>
    <dbReference type="NCBI Taxonomy" id="410072"/>
    <lineage>
        <taxon>Bacteria</taxon>
        <taxon>Bacillati</taxon>
        <taxon>Bacillota</taxon>
        <taxon>Clostridia</taxon>
        <taxon>Lachnospirales</taxon>
        <taxon>Lachnospiraceae</taxon>
        <taxon>Coprococcus</taxon>
    </lineage>
</organism>
<proteinExistence type="inferred from homology"/>
<dbReference type="EMBL" id="BSCI01000015">
    <property type="protein sequence ID" value="GLG87861.1"/>
    <property type="molecule type" value="Genomic_DNA"/>
</dbReference>
<dbReference type="SUPFAM" id="SSF46785">
    <property type="entry name" value="Winged helix' DNA-binding domain"/>
    <property type="match status" value="1"/>
</dbReference>
<dbReference type="GO" id="GO:0000976">
    <property type="term" value="F:transcription cis-regulatory region binding"/>
    <property type="evidence" value="ECO:0007669"/>
    <property type="project" value="TreeGrafter"/>
</dbReference>
<keyword evidence="3" id="KW-0238">DNA-binding</keyword>
<dbReference type="PROSITE" id="PS50931">
    <property type="entry name" value="HTH_LYSR"/>
    <property type="match status" value="1"/>
</dbReference>
<evidence type="ECO:0000313" key="6">
    <source>
        <dbReference type="Proteomes" id="UP001145109"/>
    </source>
</evidence>
<name>A0A174CQG3_9FIRM</name>
<protein>
    <submittedName>
        <fullName evidence="5">LysR family transcriptional regulator</fullName>
    </submittedName>
</protein>
<dbReference type="InterPro" id="IPR005119">
    <property type="entry name" value="LysR_subst-bd"/>
</dbReference>
<dbReference type="PANTHER" id="PTHR30126:SF40">
    <property type="entry name" value="HTH-TYPE TRANSCRIPTIONAL REGULATOR GLTR"/>
    <property type="match status" value="1"/>
</dbReference>
<dbReference type="PANTHER" id="PTHR30126">
    <property type="entry name" value="HTH-TYPE TRANSCRIPTIONAL REGULATOR"/>
    <property type="match status" value="1"/>
</dbReference>
<dbReference type="Gene3D" id="3.40.190.10">
    <property type="entry name" value="Periplasmic binding protein-like II"/>
    <property type="match status" value="2"/>
</dbReference>
<keyword evidence="2" id="KW-0805">Transcription regulation</keyword>
<dbReference type="Pfam" id="PF00126">
    <property type="entry name" value="HTH_1"/>
    <property type="match status" value="1"/>
</dbReference>
<dbReference type="Pfam" id="PF03466">
    <property type="entry name" value="LysR_substrate"/>
    <property type="match status" value="1"/>
</dbReference>
<dbReference type="Gene3D" id="1.10.10.10">
    <property type="entry name" value="Winged helix-like DNA-binding domain superfamily/Winged helix DNA-binding domain"/>
    <property type="match status" value="1"/>
</dbReference>
<dbReference type="GeneID" id="92823698"/>
<dbReference type="InterPro" id="IPR036390">
    <property type="entry name" value="WH_DNA-bd_sf"/>
</dbReference>
<dbReference type="RefSeq" id="WP_022220210.1">
    <property type="nucleotide sequence ID" value="NZ_BSCI01000015.1"/>
</dbReference>
<evidence type="ECO:0000256" key="1">
    <source>
        <dbReference type="ARBA" id="ARBA00009437"/>
    </source>
</evidence>
<dbReference type="InterPro" id="IPR000847">
    <property type="entry name" value="LysR_HTH_N"/>
</dbReference>
<dbReference type="SUPFAM" id="SSF53850">
    <property type="entry name" value="Periplasmic binding protein-like II"/>
    <property type="match status" value="1"/>
</dbReference>
<evidence type="ECO:0000256" key="4">
    <source>
        <dbReference type="ARBA" id="ARBA00023163"/>
    </source>
</evidence>
<dbReference type="PRINTS" id="PR00039">
    <property type="entry name" value="HTHLYSR"/>
</dbReference>
<reference evidence="5" key="2">
    <citation type="submission" date="2022-11" db="EMBL/GenBank/DDBJ databases">
        <title>Draft genome sequence of Coprococcus comes strain 31264.</title>
        <authorList>
            <person name="Hisatomi A."/>
            <person name="Ohkuma M."/>
            <person name="Sakamoto M."/>
        </authorList>
    </citation>
    <scope>NUCLEOTIDE SEQUENCE</scope>
    <source>
        <strain evidence="5">JCM 31264</strain>
    </source>
</reference>
<evidence type="ECO:0000256" key="3">
    <source>
        <dbReference type="ARBA" id="ARBA00023125"/>
    </source>
</evidence>
<evidence type="ECO:0000256" key="2">
    <source>
        <dbReference type="ARBA" id="ARBA00023015"/>
    </source>
</evidence>
<comment type="caution">
    <text evidence="5">The sequence shown here is derived from an EMBL/GenBank/DDBJ whole genome shotgun (WGS) entry which is preliminary data.</text>
</comment>
<dbReference type="Proteomes" id="UP001145109">
    <property type="component" value="Unassembled WGS sequence"/>
</dbReference>
<dbReference type="GO" id="GO:0003700">
    <property type="term" value="F:DNA-binding transcription factor activity"/>
    <property type="evidence" value="ECO:0007669"/>
    <property type="project" value="InterPro"/>
</dbReference>
<accession>A0A174CQG3</accession>
<dbReference type="FunFam" id="1.10.10.10:FF:000001">
    <property type="entry name" value="LysR family transcriptional regulator"/>
    <property type="match status" value="1"/>
</dbReference>
<gene>
    <name evidence="5" type="ORF">comes_24070</name>
</gene>